<accession>A0A0R5X8L3</accession>
<dbReference type="GO" id="GO:0003697">
    <property type="term" value="F:single-stranded DNA binding"/>
    <property type="evidence" value="ECO:0007669"/>
    <property type="project" value="InterPro"/>
</dbReference>
<evidence type="ECO:0000256" key="1">
    <source>
        <dbReference type="ARBA" id="ARBA00022562"/>
    </source>
</evidence>
<protein>
    <submittedName>
        <fullName evidence="4">Single-stranded DNA binding protein</fullName>
    </submittedName>
</protein>
<dbReference type="Pfam" id="PF00747">
    <property type="entry name" value="Viral_DNA_bp"/>
    <property type="match status" value="1"/>
</dbReference>
<keyword evidence="1" id="KW-1048">Host nucleus</keyword>
<reference evidence="4" key="1">
    <citation type="submission" date="2014-11" db="EMBL/GenBank/DDBJ databases">
        <title>Gammaherpesviruses are widespread among seal species in Canada.</title>
        <authorList>
            <person name="Bellehumeur C."/>
            <person name="Nielsen O."/>
            <person name="Measures L."/>
            <person name="Harwood L."/>
            <person name="Boyle B."/>
            <person name="Gagnon C.A."/>
        </authorList>
    </citation>
    <scope>NUCLEOTIDE SEQUENCE [LARGE SCALE GENOMIC DNA]</scope>
    <source>
        <strain evidence="4">FMV04-1493874</strain>
    </source>
</reference>
<dbReference type="GO" id="GO:0006260">
    <property type="term" value="P:DNA replication"/>
    <property type="evidence" value="ECO:0007669"/>
    <property type="project" value="UniProtKB-KW"/>
</dbReference>
<dbReference type="SUPFAM" id="SSF118208">
    <property type="entry name" value="Viral ssDNA binding protein"/>
    <property type="match status" value="1"/>
</dbReference>
<evidence type="ECO:0000313" key="4">
    <source>
        <dbReference type="EMBL" id="AJG42935.1"/>
    </source>
</evidence>
<dbReference type="HAMAP" id="MF_04007">
    <property type="entry name" value="HSV_DNBI"/>
    <property type="match status" value="1"/>
</dbReference>
<dbReference type="GO" id="GO:0042025">
    <property type="term" value="C:host cell nucleus"/>
    <property type="evidence" value="ECO:0007669"/>
    <property type="project" value="InterPro"/>
</dbReference>
<name>A0A0R5X8L3_9GAMA</name>
<dbReference type="Proteomes" id="UP000296355">
    <property type="component" value="Segment"/>
</dbReference>
<proteinExistence type="inferred from homology"/>
<keyword evidence="2" id="KW-0235">DNA replication</keyword>
<dbReference type="InterPro" id="IPR035989">
    <property type="entry name" value="DBP_sf"/>
</dbReference>
<keyword evidence="3" id="KW-0238">DNA-binding</keyword>
<evidence type="ECO:0000256" key="3">
    <source>
        <dbReference type="ARBA" id="ARBA00023125"/>
    </source>
</evidence>
<sequence>MNNKGAAGPNESNLGTNAPLGPCGYIYVYNQENFPYAEASVLGNLHAGGEVFSLPLLYGLTVEHDFLVNVKAVHKKIDQATVSTRACTFHREVIFFHGVNCFQPIFQGPGLQKLCDETRALFGFSTFKPEPLSENLFKLSDLEPLIPDVNNSACAVVVTESFKERLYYGKLVPISSQIQRVQVGACEAYKVPLYDVDLFSKCPSEKNLKVFYSATVSKYLYEALYTGLAQALRVKDVSALIAALEKQSIHDQYKLPKIYSCREFPLTSLKGLDASSLMVIDSVASELAASYGLSFTEVPQESTSLLHYDKWPIFEGCATTEERMAALETWNAKQAIHVHTQLFATNSILYLARISKQANVGKKAEDTSFNTYFLQHGLGFLSESTQKENGIPSFEGVPSSLLSGSNYTLQHLVYAASFSPSLLARVCFYLQFCQHHKSSANPSYNITQYVGSAANSDMCDLCGGHCPASCINTLFYRLKDRFPPVTSSHRRDPYVISGVAGEYNDLDFAGNFASFREKDEDGTKKDEDVQKYTYWQLSQTIMERLSEMGVSADSDAGGTITSVSSFLQVFKEIDAVVDTEVVKFINSMVKNNINYRETVKGIHHVIQYVCNVYWQPPCSVFLMLYYKSILSMIQDICLPACMIYEQENSAAGQTPGEWLKMHYQTLWTNFKGTCFDKGVLTGSEYKVVHNEPFSDFFDTEAALRGSFASSKVQIRVSRPLFPVPKMIKIKNRILFSNSSGSEAIQSAFVKSNMKSSNYILSGPYMKFLNTYHRVMFPNAKISALFMWDGFTKKRQLPVLPGSSKEEVIELANYIDYNSKMHDEFSVIDVTPDNLTAYAKTRLNNAIFRACGQSQFFVTTLHCLTPMVQAVGAEEYPHVLGEAALEDSEDYLNKVQGKNVKTIQSYSRENICAVGRNRPIITVPLVVNKYSGITGNSQIFHCGNLGYFLGRGVDKNLIPDSSFRKQNNNMSYMRKRHVFMTPMTDHIVKSFSGAGTAAFEIETVKKKVQSIFSDPSSPDVVNRVVIQLVASLGPACKNLTSYDLEYYLGKYYIIAEEISTKLQMLVDIDGLWTEEWAKSLLEDDHNTNFEEYLEFVSLDEPMSFAPPVDEFNQSTTSLTIGSAKKRKLNAMIGELDL</sequence>
<evidence type="ECO:0000256" key="2">
    <source>
        <dbReference type="ARBA" id="ARBA00022705"/>
    </source>
</evidence>
<dbReference type="Gene3D" id="1.20.190.40">
    <property type="entry name" value="Viral ssDNA binding protein, head domain"/>
    <property type="match status" value="2"/>
</dbReference>
<keyword evidence="5" id="KW-1185">Reference proteome</keyword>
<dbReference type="InterPro" id="IPR000635">
    <property type="entry name" value="Viral_ssDNA-bd"/>
</dbReference>
<organism evidence="4 5">
    <name type="scientific">phocid gammaherpesvirus 3</name>
    <dbReference type="NCBI Taxonomy" id="2560643"/>
    <lineage>
        <taxon>Viruses</taxon>
        <taxon>Duplodnaviria</taxon>
        <taxon>Heunggongvirae</taxon>
        <taxon>Peploviricota</taxon>
        <taxon>Herviviricetes</taxon>
        <taxon>Herpesvirales</taxon>
        <taxon>Orthoherpesviridae</taxon>
        <taxon>Gammaherpesvirinae</taxon>
        <taxon>Percavirus</taxon>
        <taxon>Percavirus phocidgamma3</taxon>
    </lineage>
</organism>
<evidence type="ECO:0000313" key="5">
    <source>
        <dbReference type="Proteomes" id="UP000296355"/>
    </source>
</evidence>
<dbReference type="InterPro" id="IPR043031">
    <property type="entry name" value="Viral_ssDBP_head"/>
</dbReference>
<dbReference type="EMBL" id="KP136799">
    <property type="protein sequence ID" value="AJG42935.1"/>
    <property type="molecule type" value="Genomic_DNA"/>
</dbReference>